<protein>
    <submittedName>
        <fullName evidence="10">FMRFamide receptor-like</fullName>
    </submittedName>
</protein>
<feature type="compositionally biased region" description="Low complexity" evidence="6">
    <location>
        <begin position="428"/>
        <end position="445"/>
    </location>
</feature>
<dbReference type="InterPro" id="IPR017452">
    <property type="entry name" value="GPCR_Rhodpsn_7TM"/>
</dbReference>
<evidence type="ECO:0000313" key="9">
    <source>
        <dbReference type="Proteomes" id="UP000515158"/>
    </source>
</evidence>
<dbReference type="PRINTS" id="PR00237">
    <property type="entry name" value="GPCRRHODOPSN"/>
</dbReference>
<feature type="region of interest" description="Disordered" evidence="6">
    <location>
        <begin position="393"/>
        <end position="458"/>
    </location>
</feature>
<name>A0A6P8Z8U3_THRPL</name>
<evidence type="ECO:0000313" key="10">
    <source>
        <dbReference type="RefSeq" id="XP_034246935.1"/>
    </source>
</evidence>
<dbReference type="InParanoid" id="A0A6P8Z8U3"/>
<feature type="domain" description="G-protein coupled receptors family 1 profile" evidence="8">
    <location>
        <begin position="68"/>
        <end position="336"/>
    </location>
</feature>
<evidence type="ECO:0000256" key="7">
    <source>
        <dbReference type="SAM" id="Phobius"/>
    </source>
</evidence>
<dbReference type="Pfam" id="PF00001">
    <property type="entry name" value="7tm_1"/>
    <property type="match status" value="1"/>
</dbReference>
<keyword evidence="5 7" id="KW-0472">Membrane</keyword>
<keyword evidence="4 7" id="KW-1133">Transmembrane helix</keyword>
<dbReference type="AlphaFoldDB" id="A0A6P8Z8U3"/>
<feature type="transmembrane region" description="Helical" evidence="7">
    <location>
        <begin position="128"/>
        <end position="151"/>
    </location>
</feature>
<feature type="transmembrane region" description="Helical" evidence="7">
    <location>
        <begin position="172"/>
        <end position="192"/>
    </location>
</feature>
<keyword evidence="9" id="KW-1185">Reference proteome</keyword>
<feature type="compositionally biased region" description="Polar residues" evidence="6">
    <location>
        <begin position="403"/>
        <end position="416"/>
    </location>
</feature>
<comment type="similarity">
    <text evidence="2">Belongs to the G-protein coupled receptor 1 family.</text>
</comment>
<feature type="transmembrane region" description="Helical" evidence="7">
    <location>
        <begin position="319"/>
        <end position="339"/>
    </location>
</feature>
<organism evidence="10">
    <name type="scientific">Thrips palmi</name>
    <name type="common">Melon thrips</name>
    <dbReference type="NCBI Taxonomy" id="161013"/>
    <lineage>
        <taxon>Eukaryota</taxon>
        <taxon>Metazoa</taxon>
        <taxon>Ecdysozoa</taxon>
        <taxon>Arthropoda</taxon>
        <taxon>Hexapoda</taxon>
        <taxon>Insecta</taxon>
        <taxon>Pterygota</taxon>
        <taxon>Neoptera</taxon>
        <taxon>Paraneoptera</taxon>
        <taxon>Thysanoptera</taxon>
        <taxon>Terebrantia</taxon>
        <taxon>Thripoidea</taxon>
        <taxon>Thripidae</taxon>
        <taxon>Thrips</taxon>
    </lineage>
</organism>
<dbReference type="GO" id="GO:0016020">
    <property type="term" value="C:membrane"/>
    <property type="evidence" value="ECO:0007669"/>
    <property type="project" value="UniProtKB-SubCell"/>
</dbReference>
<gene>
    <name evidence="10" type="primary">LOC117648528</name>
</gene>
<evidence type="ECO:0000256" key="6">
    <source>
        <dbReference type="SAM" id="MobiDB-lite"/>
    </source>
</evidence>
<keyword evidence="3 7" id="KW-0812">Transmembrane</keyword>
<evidence type="ECO:0000256" key="4">
    <source>
        <dbReference type="ARBA" id="ARBA00022989"/>
    </source>
</evidence>
<evidence type="ECO:0000259" key="8">
    <source>
        <dbReference type="PROSITE" id="PS50262"/>
    </source>
</evidence>
<dbReference type="Gene3D" id="1.20.1070.10">
    <property type="entry name" value="Rhodopsin 7-helix transmembrane proteins"/>
    <property type="match status" value="1"/>
</dbReference>
<feature type="transmembrane region" description="Helical" evidence="7">
    <location>
        <begin position="282"/>
        <end position="307"/>
    </location>
</feature>
<feature type="transmembrane region" description="Helical" evidence="7">
    <location>
        <begin position="88"/>
        <end position="108"/>
    </location>
</feature>
<proteinExistence type="inferred from homology"/>
<accession>A0A6P8Z8U3</accession>
<evidence type="ECO:0000256" key="3">
    <source>
        <dbReference type="ARBA" id="ARBA00022692"/>
    </source>
</evidence>
<feature type="transmembrane region" description="Helical" evidence="7">
    <location>
        <begin position="56"/>
        <end position="76"/>
    </location>
</feature>
<reference evidence="10" key="1">
    <citation type="submission" date="2025-08" db="UniProtKB">
        <authorList>
            <consortium name="RefSeq"/>
        </authorList>
    </citation>
    <scope>IDENTIFICATION</scope>
    <source>
        <tissue evidence="10">Total insect</tissue>
    </source>
</reference>
<dbReference type="GO" id="GO:0004930">
    <property type="term" value="F:G protein-coupled receptor activity"/>
    <property type="evidence" value="ECO:0007669"/>
    <property type="project" value="InterPro"/>
</dbReference>
<dbReference type="SUPFAM" id="SSF81321">
    <property type="entry name" value="Family A G protein-coupled receptor-like"/>
    <property type="match status" value="1"/>
</dbReference>
<evidence type="ECO:0000256" key="5">
    <source>
        <dbReference type="ARBA" id="ARBA00023136"/>
    </source>
</evidence>
<evidence type="ECO:0000256" key="2">
    <source>
        <dbReference type="ARBA" id="ARBA00010663"/>
    </source>
</evidence>
<dbReference type="InterPro" id="IPR052954">
    <property type="entry name" value="GPCR-Ligand_Int"/>
</dbReference>
<dbReference type="PANTHER" id="PTHR46641:SF22">
    <property type="entry name" value="PROCTOLIN RECEPTOR, ISOFORM A"/>
    <property type="match status" value="1"/>
</dbReference>
<comment type="subcellular location">
    <subcellularLocation>
        <location evidence="1">Membrane</location>
    </subcellularLocation>
</comment>
<dbReference type="PANTHER" id="PTHR46641">
    <property type="entry name" value="FMRFAMIDE RECEPTOR-RELATED"/>
    <property type="match status" value="1"/>
</dbReference>
<sequence length="458" mass="50797">MDAVDAVEAVVEVVAEVVSQQPNCSAVPSFTADWPDGPLAAEERFLRGTRFLIQRVLVPLVVVVGLVGNFATIVVLTRRRMRSSTNVYLTALAVSDLLYLLAVFLLSLQHYPGPGSMEATFFFYWQVWPFILWLADSMTATSIWLTVAFTVERYIAVCHPMRGRLLCTEQRARRAVAAVWVFCVAATSSVPWEYSVVLHQDANGMQCIILDTSRLGDNDLYKTLYYWSSVTIFTLLPLLLLAVFNCFLINAVRQSRRARRSMTQNEPQSVSQHQRQENRITITLIAVVILFLVCQTPSAATLVYSIFTRVSTVQRALGNIFNFLVAVNAASNFLLYCALSDKYRRTFLVTFVPWCYKGQASVLQRAGSMYSTHSDFTRTTRTRVGSVYLQVPNARNGGGGNRLQRTPSGYSSQTLGQGLGPHKDRPSPSRLAPPASPMGPMGMGPLHAANGNGFDGHD</sequence>
<feature type="transmembrane region" description="Helical" evidence="7">
    <location>
        <begin position="224"/>
        <end position="252"/>
    </location>
</feature>
<dbReference type="SMART" id="SM01381">
    <property type="entry name" value="7TM_GPCR_Srsx"/>
    <property type="match status" value="1"/>
</dbReference>
<dbReference type="InterPro" id="IPR000276">
    <property type="entry name" value="GPCR_Rhodpsn"/>
</dbReference>
<dbReference type="CDD" id="cd14978">
    <property type="entry name" value="7tmA_FMRFamide_R-like"/>
    <property type="match status" value="1"/>
</dbReference>
<dbReference type="KEGG" id="tpal:117648528"/>
<evidence type="ECO:0000256" key="1">
    <source>
        <dbReference type="ARBA" id="ARBA00004370"/>
    </source>
</evidence>
<dbReference type="OrthoDB" id="10011262at2759"/>
<dbReference type="Proteomes" id="UP000515158">
    <property type="component" value="Unplaced"/>
</dbReference>
<dbReference type="GeneID" id="117648528"/>
<dbReference type="FunCoup" id="A0A6P8Z8U3">
    <property type="interactions" value="43"/>
</dbReference>
<dbReference type="RefSeq" id="XP_034246935.1">
    <property type="nucleotide sequence ID" value="XM_034391044.1"/>
</dbReference>
<dbReference type="PROSITE" id="PS50262">
    <property type="entry name" value="G_PROTEIN_RECEP_F1_2"/>
    <property type="match status" value="1"/>
</dbReference>